<proteinExistence type="predicted"/>
<sequence>MAFYQALPWHEGEDKIHALTKVPEGDNPTHPMLSQNAARRVSASPTIALGTVDDQDRVWCTLWGGDAPIAQQVARGGVIGIRTEVDASFDPVVEALYGGRDDGEVVRQEGKMVSGLGIHLEERDRMKLFGVMIAGSLTADEGRANKGSTNPDGGSETGQQGWTGNAQLVLQITQSLGNCPKYLNKKVIESYQGAKPRLVSDSPLLTKEAVSHIHSADLFFVASRGPEDMDCNHRGGPPGFLRVQPPTASDSGSVLVWPEYSGNNLYQTLGNIVTNPSVGLVIPNFINGNVLYLTGHAEVLIDNAATSVIQKTKLAVRLTVTAARFVHDGLTFRGVAPTDNKDVSSSRPITTREITDGMSPYNPRVRYLTSELNAPSTDIGLPPDEWRSRDSPSITATLTKKTKLTPTITKYRFRLTSSDQHSFDPSMSPLWKPGQYVALDFSDELYMGYSHMRDDDPTALNDDFIRTFTVASQYTTGAGAAEFEIVVRNVGAVTKWLSYQNDRSGTTKIGVRGFGGDFSFAIPAQTSQERPKQNVFIAAGIGITPLLGQLGITSPSPSPAVIDSSEDNALKHLIILWTLHVRDIGLLAHILPTLPADLRPNVRIFITGTESEVSNSKNLKTLADLEKNAGGVVIERRRLTKEDLARTEEEGEVKVENWYLCTAPRMRKEVQEWLGGRSVVFENFDY</sequence>
<evidence type="ECO:0000313" key="1">
    <source>
        <dbReference type="EMBL" id="KAJ9655714.1"/>
    </source>
</evidence>
<dbReference type="Proteomes" id="UP001172386">
    <property type="component" value="Unassembled WGS sequence"/>
</dbReference>
<keyword evidence="2" id="KW-1185">Reference proteome</keyword>
<comment type="caution">
    <text evidence="1">The sequence shown here is derived from an EMBL/GenBank/DDBJ whole genome shotgun (WGS) entry which is preliminary data.</text>
</comment>
<name>A0ACC3A5Z1_9EURO</name>
<evidence type="ECO:0000313" key="2">
    <source>
        <dbReference type="Proteomes" id="UP001172386"/>
    </source>
</evidence>
<organism evidence="1 2">
    <name type="scientific">Neophaeococcomyces mojaviensis</name>
    <dbReference type="NCBI Taxonomy" id="3383035"/>
    <lineage>
        <taxon>Eukaryota</taxon>
        <taxon>Fungi</taxon>
        <taxon>Dikarya</taxon>
        <taxon>Ascomycota</taxon>
        <taxon>Pezizomycotina</taxon>
        <taxon>Eurotiomycetes</taxon>
        <taxon>Chaetothyriomycetidae</taxon>
        <taxon>Chaetothyriales</taxon>
        <taxon>Chaetothyriales incertae sedis</taxon>
        <taxon>Neophaeococcomyces</taxon>
    </lineage>
</organism>
<reference evidence="1" key="1">
    <citation type="submission" date="2022-10" db="EMBL/GenBank/DDBJ databases">
        <title>Culturing micro-colonial fungi from biological soil crusts in the Mojave desert and describing Neophaeococcomyces mojavensis, and introducing the new genera and species Taxawa tesnikishii.</title>
        <authorList>
            <person name="Kurbessoian T."/>
            <person name="Stajich J.E."/>
        </authorList>
    </citation>
    <scope>NUCLEOTIDE SEQUENCE</scope>
    <source>
        <strain evidence="1">JES_112</strain>
    </source>
</reference>
<dbReference type="EMBL" id="JAPDRQ010000091">
    <property type="protein sequence ID" value="KAJ9655714.1"/>
    <property type="molecule type" value="Genomic_DNA"/>
</dbReference>
<protein>
    <submittedName>
        <fullName evidence="1">Uncharacterized protein</fullName>
    </submittedName>
</protein>
<accession>A0ACC3A5Z1</accession>
<gene>
    <name evidence="1" type="ORF">H2198_005511</name>
</gene>